<accession>A0A1B1M0V5</accession>
<sequence length="81" mass="9598">MRPCLLVLIVFIHLAFAMPHQLDLRWHQMEKAWADELQGEPESPSLKSRLQWYPKYQVGTGEPDTLPEILLKRIRRILADY</sequence>
<protein>
    <submittedName>
        <fullName evidence="2">Neuropeptide 38</fullName>
    </submittedName>
</protein>
<reference evidence="2" key="1">
    <citation type="journal article" date="2016" name="Int. J. Parasitol.">
        <title>De novo discovery of neuropeptides in the genomes of parasitic flatworms using a novel comparative approach.</title>
        <authorList>
            <person name="Koziol U."/>
            <person name="Koziol M."/>
            <person name="Preza M."/>
            <person name="Costabile A."/>
            <person name="Brehm K."/>
            <person name="Castillo E."/>
        </authorList>
    </citation>
    <scope>NUCLEOTIDE SEQUENCE</scope>
</reference>
<organism evidence="2">
    <name type="scientific">Echinococcus multilocularis</name>
    <name type="common">Fox tapeworm</name>
    <dbReference type="NCBI Taxonomy" id="6211"/>
    <lineage>
        <taxon>Eukaryota</taxon>
        <taxon>Metazoa</taxon>
        <taxon>Spiralia</taxon>
        <taxon>Lophotrochozoa</taxon>
        <taxon>Platyhelminthes</taxon>
        <taxon>Cestoda</taxon>
        <taxon>Eucestoda</taxon>
        <taxon>Cyclophyllidea</taxon>
        <taxon>Taeniidae</taxon>
        <taxon>Echinococcus</taxon>
    </lineage>
</organism>
<dbReference type="AlphaFoldDB" id="A0A1B1M0V5"/>
<evidence type="ECO:0000313" key="2">
    <source>
        <dbReference type="EMBL" id="ANS60513.1"/>
    </source>
</evidence>
<feature type="chain" id="PRO_5008526510" evidence="1">
    <location>
        <begin position="18"/>
        <end position="81"/>
    </location>
</feature>
<keyword evidence="1" id="KW-0732">Signal</keyword>
<keyword evidence="2" id="KW-0527">Neuropeptide</keyword>
<evidence type="ECO:0000256" key="1">
    <source>
        <dbReference type="SAM" id="SignalP"/>
    </source>
</evidence>
<dbReference type="GO" id="GO:0007218">
    <property type="term" value="P:neuropeptide signaling pathway"/>
    <property type="evidence" value="ECO:0007669"/>
    <property type="project" value="UniProtKB-KW"/>
</dbReference>
<feature type="signal peptide" evidence="1">
    <location>
        <begin position="1"/>
        <end position="17"/>
    </location>
</feature>
<proteinExistence type="evidence at transcript level"/>
<name>A0A1B1M0V5_ECHMU</name>
<dbReference type="EMBL" id="KX009057">
    <property type="protein sequence ID" value="ANS60513.1"/>
    <property type="molecule type" value="mRNA"/>
</dbReference>